<reference evidence="12 13" key="1">
    <citation type="submission" date="2016-05" db="EMBL/GenBank/DDBJ databases">
        <title>Draft genome sequence of Pediococcus parvulus 2.6, a probiotic beta-glucan producer strain.</title>
        <authorList>
            <person name="Mohedano M.L."/>
            <person name="Perez-Ramos A."/>
            <person name="Duenas M.T."/>
            <person name="Lamontanara A."/>
            <person name="Orru L."/>
            <person name="Spano G."/>
            <person name="Capozzi V."/>
            <person name="Lopez P."/>
        </authorList>
    </citation>
    <scope>NUCLEOTIDE SEQUENCE [LARGE SCALE GENOMIC DNA]</scope>
    <source>
        <strain evidence="12 13">2.6</strain>
    </source>
</reference>
<dbReference type="CDD" id="cd00075">
    <property type="entry name" value="HATPase"/>
    <property type="match status" value="1"/>
</dbReference>
<dbReference type="GO" id="GO:0016036">
    <property type="term" value="P:cellular response to phosphate starvation"/>
    <property type="evidence" value="ECO:0007669"/>
    <property type="project" value="TreeGrafter"/>
</dbReference>
<comment type="subcellular location">
    <subcellularLocation>
        <location evidence="2">Membrane</location>
    </subcellularLocation>
</comment>
<evidence type="ECO:0000256" key="2">
    <source>
        <dbReference type="ARBA" id="ARBA00004370"/>
    </source>
</evidence>
<evidence type="ECO:0000256" key="4">
    <source>
        <dbReference type="ARBA" id="ARBA00022553"/>
    </source>
</evidence>
<dbReference type="SMART" id="SM00388">
    <property type="entry name" value="HisKA"/>
    <property type="match status" value="1"/>
</dbReference>
<dbReference type="GeneID" id="93382604"/>
<dbReference type="CDD" id="cd00082">
    <property type="entry name" value="HisKA"/>
    <property type="match status" value="1"/>
</dbReference>
<keyword evidence="6" id="KW-0418">Kinase</keyword>
<feature type="domain" description="Histidine kinase" evidence="10">
    <location>
        <begin position="251"/>
        <end position="470"/>
    </location>
</feature>
<dbReference type="Pfam" id="PF00512">
    <property type="entry name" value="HisKA"/>
    <property type="match status" value="1"/>
</dbReference>
<sequence>MNSIQKRLLNRTLRFFLTSFVGNLLMAFLVLRAVQKGQHSFSTKEINYILLFAITIFVTAIEVVVYWSNLRQSQMRQDALNEKLQEVLNGEKASQIVLPKDDPFYELTMTVNKIESHDRHQIHNLTNQGNELKAIVNNLPVGVLVINRHREVQLANPATVDLLQLQIKSDPHPYTMDIKQRELQALIERTFETKRSHHRTLHLKREPSEKVVEATVVYNKQVHHRFEVIVLLYDITEAWTVEQMQLNFVSNASHELRTPITAISGFAETLMNGAKNDPDKLDEFLSIIQKESRKLVRLADDILSISRTQSDDEQSLQISDCELAALGQEEIDLLHRGIQLHQVTVSNKIPKDVTVQTDSQQLGQIIKNLVANGIRYNHPHGQVTLSYAETNNRWQLIVEDDGIGIAADEQHKVFERFYRVSSNKSGELISGTGLGLPIVAESVKNLGGEIRLNSEVGKGSKFILTFPKTWHPNTEI</sequence>
<organism evidence="11 14">
    <name type="scientific">Pediococcus parvulus</name>
    <dbReference type="NCBI Taxonomy" id="54062"/>
    <lineage>
        <taxon>Bacteria</taxon>
        <taxon>Bacillati</taxon>
        <taxon>Bacillota</taxon>
        <taxon>Bacilli</taxon>
        <taxon>Lactobacillales</taxon>
        <taxon>Lactobacillaceae</taxon>
        <taxon>Pediococcus</taxon>
    </lineage>
</organism>
<keyword evidence="5" id="KW-0808">Transferase</keyword>
<dbReference type="Gene3D" id="3.30.565.10">
    <property type="entry name" value="Histidine kinase-like ATPase, C-terminal domain"/>
    <property type="match status" value="1"/>
</dbReference>
<dbReference type="FunFam" id="3.30.565.10:FF:000006">
    <property type="entry name" value="Sensor histidine kinase WalK"/>
    <property type="match status" value="1"/>
</dbReference>
<protein>
    <recommendedName>
        <fullName evidence="3">histidine kinase</fullName>
        <ecNumber evidence="3">2.7.13.3</ecNumber>
    </recommendedName>
</protein>
<keyword evidence="9" id="KW-0812">Transmembrane</keyword>
<dbReference type="InterPro" id="IPR036097">
    <property type="entry name" value="HisK_dim/P_sf"/>
</dbReference>
<dbReference type="EC" id="2.7.13.3" evidence="3"/>
<dbReference type="Proteomes" id="UP000077280">
    <property type="component" value="Unassembled WGS sequence"/>
</dbReference>
<dbReference type="RefSeq" id="WP_068806921.1">
    <property type="nucleotide sequence ID" value="NZ_LXND01000054.1"/>
</dbReference>
<dbReference type="InterPro" id="IPR004358">
    <property type="entry name" value="Sig_transdc_His_kin-like_C"/>
</dbReference>
<keyword evidence="8 9" id="KW-0472">Membrane</keyword>
<dbReference type="EMBL" id="WERX01000014">
    <property type="protein sequence ID" value="MDV7694326.1"/>
    <property type="molecule type" value="Genomic_DNA"/>
</dbReference>
<dbReference type="InterPro" id="IPR013656">
    <property type="entry name" value="PAS_4"/>
</dbReference>
<evidence type="ECO:0000256" key="1">
    <source>
        <dbReference type="ARBA" id="ARBA00000085"/>
    </source>
</evidence>
<evidence type="ECO:0000313" key="13">
    <source>
        <dbReference type="Proteomes" id="UP000077280"/>
    </source>
</evidence>
<evidence type="ECO:0000313" key="11">
    <source>
        <dbReference type="EMBL" id="MDV7694326.1"/>
    </source>
</evidence>
<comment type="catalytic activity">
    <reaction evidence="1">
        <text>ATP + protein L-histidine = ADP + protein N-phospho-L-histidine.</text>
        <dbReference type="EC" id="2.7.13.3"/>
    </reaction>
</comment>
<dbReference type="PANTHER" id="PTHR45453">
    <property type="entry name" value="PHOSPHATE REGULON SENSOR PROTEIN PHOR"/>
    <property type="match status" value="1"/>
</dbReference>
<dbReference type="InterPro" id="IPR050351">
    <property type="entry name" value="BphY/WalK/GraS-like"/>
</dbReference>
<dbReference type="GO" id="GO:0000155">
    <property type="term" value="F:phosphorelay sensor kinase activity"/>
    <property type="evidence" value="ECO:0007669"/>
    <property type="project" value="InterPro"/>
</dbReference>
<evidence type="ECO:0000259" key="10">
    <source>
        <dbReference type="PROSITE" id="PS50109"/>
    </source>
</evidence>
<dbReference type="Gene3D" id="3.30.450.20">
    <property type="entry name" value="PAS domain"/>
    <property type="match status" value="1"/>
</dbReference>
<dbReference type="Pfam" id="PF02518">
    <property type="entry name" value="HATPase_c"/>
    <property type="match status" value="1"/>
</dbReference>
<name>A0AAP5WDF8_9LACO</name>
<dbReference type="AlphaFoldDB" id="A0AAP5WDF8"/>
<keyword evidence="7" id="KW-0902">Two-component regulatory system</keyword>
<dbReference type="Gene3D" id="1.10.287.130">
    <property type="match status" value="1"/>
</dbReference>
<dbReference type="PRINTS" id="PR00344">
    <property type="entry name" value="BCTRLSENSOR"/>
</dbReference>
<dbReference type="InterPro" id="IPR036890">
    <property type="entry name" value="HATPase_C_sf"/>
</dbReference>
<dbReference type="FunFam" id="1.10.287.130:FF:000001">
    <property type="entry name" value="Two-component sensor histidine kinase"/>
    <property type="match status" value="1"/>
</dbReference>
<feature type="transmembrane region" description="Helical" evidence="9">
    <location>
        <begin position="46"/>
        <end position="67"/>
    </location>
</feature>
<dbReference type="InterPro" id="IPR005467">
    <property type="entry name" value="His_kinase_dom"/>
</dbReference>
<dbReference type="Proteomes" id="UP001275867">
    <property type="component" value="Unassembled WGS sequence"/>
</dbReference>
<evidence type="ECO:0000256" key="6">
    <source>
        <dbReference type="ARBA" id="ARBA00022777"/>
    </source>
</evidence>
<evidence type="ECO:0000256" key="7">
    <source>
        <dbReference type="ARBA" id="ARBA00023012"/>
    </source>
</evidence>
<dbReference type="InterPro" id="IPR035965">
    <property type="entry name" value="PAS-like_dom_sf"/>
</dbReference>
<dbReference type="PROSITE" id="PS50109">
    <property type="entry name" value="HIS_KIN"/>
    <property type="match status" value="1"/>
</dbReference>
<dbReference type="SMART" id="SM00387">
    <property type="entry name" value="HATPase_c"/>
    <property type="match status" value="1"/>
</dbReference>
<dbReference type="Pfam" id="PF08448">
    <property type="entry name" value="PAS_4"/>
    <property type="match status" value="1"/>
</dbReference>
<dbReference type="SUPFAM" id="SSF55874">
    <property type="entry name" value="ATPase domain of HSP90 chaperone/DNA topoisomerase II/histidine kinase"/>
    <property type="match status" value="1"/>
</dbReference>
<accession>A0AAP5WDF8</accession>
<evidence type="ECO:0000256" key="5">
    <source>
        <dbReference type="ARBA" id="ARBA00022679"/>
    </source>
</evidence>
<feature type="transmembrane region" description="Helical" evidence="9">
    <location>
        <begin position="12"/>
        <end position="34"/>
    </location>
</feature>
<reference evidence="11" key="2">
    <citation type="submission" date="2019-10" db="EMBL/GenBank/DDBJ databases">
        <title>Malate fermentation in French cider.</title>
        <authorList>
            <person name="Cousin F.J."/>
            <person name="Medina Fernandez S."/>
            <person name="Misery B."/>
            <person name="Laplace J.-M."/>
            <person name="Cretenet M."/>
        </authorList>
    </citation>
    <scope>NUCLEOTIDE SEQUENCE</scope>
    <source>
        <strain evidence="11">UCMA15901</strain>
    </source>
</reference>
<comment type="caution">
    <text evidence="11">The sequence shown here is derived from an EMBL/GenBank/DDBJ whole genome shotgun (WGS) entry which is preliminary data.</text>
</comment>
<dbReference type="SUPFAM" id="SSF55785">
    <property type="entry name" value="PYP-like sensor domain (PAS domain)"/>
    <property type="match status" value="1"/>
</dbReference>
<dbReference type="InterPro" id="IPR003594">
    <property type="entry name" value="HATPase_dom"/>
</dbReference>
<dbReference type="GO" id="GO:0004721">
    <property type="term" value="F:phosphoprotein phosphatase activity"/>
    <property type="evidence" value="ECO:0007669"/>
    <property type="project" value="TreeGrafter"/>
</dbReference>
<evidence type="ECO:0000256" key="9">
    <source>
        <dbReference type="SAM" id="Phobius"/>
    </source>
</evidence>
<dbReference type="EMBL" id="LXND01000054">
    <property type="protein sequence ID" value="OAD63835.1"/>
    <property type="molecule type" value="Genomic_DNA"/>
</dbReference>
<evidence type="ECO:0000256" key="3">
    <source>
        <dbReference type="ARBA" id="ARBA00012438"/>
    </source>
</evidence>
<gene>
    <name evidence="12" type="ORF">A7K95_07865</name>
    <name evidence="11" type="ORF">GA842_05375</name>
</gene>
<evidence type="ECO:0000256" key="8">
    <source>
        <dbReference type="ARBA" id="ARBA00023136"/>
    </source>
</evidence>
<dbReference type="GO" id="GO:0005886">
    <property type="term" value="C:plasma membrane"/>
    <property type="evidence" value="ECO:0007669"/>
    <property type="project" value="TreeGrafter"/>
</dbReference>
<dbReference type="PANTHER" id="PTHR45453:SF1">
    <property type="entry name" value="PHOSPHATE REGULON SENSOR PROTEIN PHOR"/>
    <property type="match status" value="1"/>
</dbReference>
<dbReference type="InterPro" id="IPR003661">
    <property type="entry name" value="HisK_dim/P_dom"/>
</dbReference>
<evidence type="ECO:0000313" key="14">
    <source>
        <dbReference type="Proteomes" id="UP001275867"/>
    </source>
</evidence>
<keyword evidence="4" id="KW-0597">Phosphoprotein</keyword>
<dbReference type="SUPFAM" id="SSF47384">
    <property type="entry name" value="Homodimeric domain of signal transducing histidine kinase"/>
    <property type="match status" value="1"/>
</dbReference>
<keyword evidence="13" id="KW-1185">Reference proteome</keyword>
<proteinExistence type="predicted"/>
<evidence type="ECO:0000313" key="12">
    <source>
        <dbReference type="EMBL" id="OAD63835.1"/>
    </source>
</evidence>
<keyword evidence="9" id="KW-1133">Transmembrane helix</keyword>